<sequence>MSGRLFWPSSQIAGAFSIQDYKNSWFCMRPMAWKYTTAKEGFIGFIVLASAVLCPFVDNYSAKRFLRSFSTKEFLIKSYVYPDLQSTAYPSTHSPTATCFFVMLKLLIVFLLGAFFAKGKQSGVLDDKPTAANLKEIRKSFIQGGVVPDLLSNFNPKAVMKVIYPPETVFGTILFPGQRVPRNLTLQQPDIFILSPSQMNSYSTSHVSNYTFIFIDPDAPSRVNPSRGPFRHMLATNVKAVLHESGWNQLKFTATPISTYFPPSPPEGTGFHRYVFLLFEAQPSEESLQPLLRPDASRFNFNLENFISTSNIGDPISGTYMLTENDEDEYKNLKL</sequence>
<gene>
    <name evidence="2" type="ORF">O181_018052</name>
</gene>
<name>A0A9Q3C8T6_9BASI</name>
<protein>
    <recommendedName>
        <fullName evidence="4">Phosphatidylethanolamine-binding protein</fullName>
    </recommendedName>
</protein>
<comment type="caution">
    <text evidence="2">The sequence shown here is derived from an EMBL/GenBank/DDBJ whole genome shotgun (WGS) entry which is preliminary data.</text>
</comment>
<accession>A0A9Q3C8T6</accession>
<evidence type="ECO:0000313" key="2">
    <source>
        <dbReference type="EMBL" id="MBW0478337.1"/>
    </source>
</evidence>
<evidence type="ECO:0000256" key="1">
    <source>
        <dbReference type="SAM" id="Phobius"/>
    </source>
</evidence>
<dbReference type="InterPro" id="IPR036610">
    <property type="entry name" value="PEBP-like_sf"/>
</dbReference>
<feature type="transmembrane region" description="Helical" evidence="1">
    <location>
        <begin position="41"/>
        <end position="62"/>
    </location>
</feature>
<dbReference type="CDD" id="cd00866">
    <property type="entry name" value="PEBP_euk"/>
    <property type="match status" value="1"/>
</dbReference>
<dbReference type="InterPro" id="IPR035810">
    <property type="entry name" value="PEBP_euk"/>
</dbReference>
<proteinExistence type="predicted"/>
<keyword evidence="1" id="KW-0812">Transmembrane</keyword>
<dbReference type="Gene3D" id="3.90.280.10">
    <property type="entry name" value="PEBP-like"/>
    <property type="match status" value="1"/>
</dbReference>
<dbReference type="PANTHER" id="PTHR11362">
    <property type="entry name" value="PHOSPHATIDYLETHANOLAMINE-BINDING PROTEIN"/>
    <property type="match status" value="1"/>
</dbReference>
<evidence type="ECO:0008006" key="4">
    <source>
        <dbReference type="Google" id="ProtNLM"/>
    </source>
</evidence>
<keyword evidence="3" id="KW-1185">Reference proteome</keyword>
<dbReference type="SUPFAM" id="SSF49777">
    <property type="entry name" value="PEBP-like"/>
    <property type="match status" value="1"/>
</dbReference>
<dbReference type="AlphaFoldDB" id="A0A9Q3C8T6"/>
<evidence type="ECO:0000313" key="3">
    <source>
        <dbReference type="Proteomes" id="UP000765509"/>
    </source>
</evidence>
<dbReference type="Proteomes" id="UP000765509">
    <property type="component" value="Unassembled WGS sequence"/>
</dbReference>
<feature type="transmembrane region" description="Helical" evidence="1">
    <location>
        <begin position="97"/>
        <end position="117"/>
    </location>
</feature>
<dbReference type="Pfam" id="PF01161">
    <property type="entry name" value="PBP"/>
    <property type="match status" value="1"/>
</dbReference>
<organism evidence="2 3">
    <name type="scientific">Austropuccinia psidii MF-1</name>
    <dbReference type="NCBI Taxonomy" id="1389203"/>
    <lineage>
        <taxon>Eukaryota</taxon>
        <taxon>Fungi</taxon>
        <taxon>Dikarya</taxon>
        <taxon>Basidiomycota</taxon>
        <taxon>Pucciniomycotina</taxon>
        <taxon>Pucciniomycetes</taxon>
        <taxon>Pucciniales</taxon>
        <taxon>Sphaerophragmiaceae</taxon>
        <taxon>Austropuccinia</taxon>
    </lineage>
</organism>
<reference evidence="2" key="1">
    <citation type="submission" date="2021-03" db="EMBL/GenBank/DDBJ databases">
        <title>Draft genome sequence of rust myrtle Austropuccinia psidii MF-1, a brazilian biotype.</title>
        <authorList>
            <person name="Quecine M.C."/>
            <person name="Pachon D.M.R."/>
            <person name="Bonatelli M.L."/>
            <person name="Correr F.H."/>
            <person name="Franceschini L.M."/>
            <person name="Leite T.F."/>
            <person name="Margarido G.R.A."/>
            <person name="Almeida C.A."/>
            <person name="Ferrarezi J.A."/>
            <person name="Labate C.A."/>
        </authorList>
    </citation>
    <scope>NUCLEOTIDE SEQUENCE</scope>
    <source>
        <strain evidence="2">MF-1</strain>
    </source>
</reference>
<dbReference type="InterPro" id="IPR008914">
    <property type="entry name" value="PEBP"/>
</dbReference>
<dbReference type="PANTHER" id="PTHR11362:SF82">
    <property type="entry name" value="PHOSPHATIDYLETHANOLAMINE-BINDING PROTEIN 4"/>
    <property type="match status" value="1"/>
</dbReference>
<dbReference type="EMBL" id="AVOT02005150">
    <property type="protein sequence ID" value="MBW0478337.1"/>
    <property type="molecule type" value="Genomic_DNA"/>
</dbReference>
<dbReference type="OrthoDB" id="2506647at2759"/>
<keyword evidence="1" id="KW-1133">Transmembrane helix</keyword>
<keyword evidence="1" id="KW-0472">Membrane</keyword>